<reference evidence="2" key="1">
    <citation type="submission" date="2010-04" db="EMBL/GenBank/DDBJ databases">
        <title>The genome sequence of Listeria monocytogenes strain 10403S.</title>
        <authorList>
            <consortium name="The Broad Institute Genome Sequencing Platform"/>
            <consortium name="The Broad Institute Genome Sequencing Center for Infectious Disease."/>
            <person name="Borowsky M."/>
            <person name="Borodovsky M."/>
            <person name="Young S.K."/>
            <person name="Zeng Q."/>
            <person name="Koehrsen M."/>
            <person name="Fitzgerald M."/>
            <person name="Wiedmann M."/>
            <person name="Swaminathan B."/>
            <person name="Lauer P."/>
            <person name="Portnoy D."/>
            <person name="Cossart P."/>
            <person name="Buchrieser C."/>
            <person name="Higgins D."/>
            <person name="Abouelleil A."/>
            <person name="Alvarado L."/>
            <person name="Arachchi H.M."/>
            <person name="Berlin A."/>
            <person name="Borenstein D."/>
            <person name="Brown A."/>
            <person name="Chapman S.B."/>
            <person name="Chen Z."/>
            <person name="Dunbar C.D."/>
            <person name="Engels R."/>
            <person name="Freedman E."/>
            <person name="Gearin G."/>
            <person name="Gellesch M."/>
            <person name="Goldberg J."/>
            <person name="Griggs A."/>
            <person name="Gujja S."/>
            <person name="Heilman E."/>
            <person name="Heiman D."/>
            <person name="Howarth C."/>
            <person name="Jen D."/>
            <person name="Larson L."/>
            <person name="Lui A."/>
            <person name="MacDonald J."/>
            <person name="Mehta T."/>
            <person name="Montmayeur A."/>
            <person name="Neiman D."/>
            <person name="Park D."/>
            <person name="Pearson M."/>
            <person name="Priest M."/>
            <person name="Richards J."/>
            <person name="Roberts A."/>
            <person name="Saif S."/>
            <person name="Shea T."/>
            <person name="Shenoy N."/>
            <person name="Sisk P."/>
            <person name="Stolte C."/>
            <person name="Sykes S."/>
            <person name="Walk T."/>
            <person name="White J."/>
            <person name="Yandava C."/>
            <person name="Haas B."/>
            <person name="Nusbaum C."/>
            <person name="Birren B."/>
        </authorList>
    </citation>
    <scope>NUCLEOTIDE SEQUENCE [LARGE SCALE GENOMIC DNA]</scope>
    <source>
        <strain evidence="2">10403S</strain>
    </source>
</reference>
<sequence>MFKIIESKIKSQGQLSYFKDSHEFISEPRINSDTTILVGYIYIGFDSEYNESTQIWGFHHDFNWKTSKLTPPKFIQGKIILNEDYINPGESKRIGAANSWETIYDESSGWLRFGGVNNSVETSYVEFFPNTIMGIDENGDITELWLCPTLK</sequence>
<dbReference type="Proteomes" id="UP000001288">
    <property type="component" value="Chromosome"/>
</dbReference>
<proteinExistence type="predicted"/>
<protein>
    <submittedName>
        <fullName evidence="1">Uncharacterized protein</fullName>
    </submittedName>
</protein>
<gene>
    <name evidence="1" type="ordered locus">LMRG_00071</name>
</gene>
<dbReference type="AlphaFoldDB" id="A0A0H3GDE5"/>
<dbReference type="KEGG" id="lmt:LMRG_00071"/>
<dbReference type="EMBL" id="CP002002">
    <property type="protein sequence ID" value="AEO05392.1"/>
    <property type="molecule type" value="Genomic_DNA"/>
</dbReference>
<accession>A0A0H3GDE5</accession>
<evidence type="ECO:0000313" key="1">
    <source>
        <dbReference type="EMBL" id="AEO05392.1"/>
    </source>
</evidence>
<dbReference type="HOGENOM" id="CLU_144689_0_0_9"/>
<organism evidence="1 2">
    <name type="scientific">Listeria monocytogenes serotype 1/2a (strain 10403S)</name>
    <dbReference type="NCBI Taxonomy" id="393133"/>
    <lineage>
        <taxon>Bacteria</taxon>
        <taxon>Bacillati</taxon>
        <taxon>Bacillota</taxon>
        <taxon>Bacilli</taxon>
        <taxon>Bacillales</taxon>
        <taxon>Listeriaceae</taxon>
        <taxon>Listeria</taxon>
    </lineage>
</organism>
<dbReference type="RefSeq" id="WP_009926441.1">
    <property type="nucleotide sequence ID" value="NC_017544.1"/>
</dbReference>
<name>A0A0H3GDE5_LISM4</name>
<evidence type="ECO:0000313" key="2">
    <source>
        <dbReference type="Proteomes" id="UP000001288"/>
    </source>
</evidence>